<accession>A0A2S9GT91</accession>
<evidence type="ECO:0000259" key="1">
    <source>
        <dbReference type="Pfam" id="PF12146"/>
    </source>
</evidence>
<evidence type="ECO:0000313" key="3">
    <source>
        <dbReference type="Proteomes" id="UP000237839"/>
    </source>
</evidence>
<keyword evidence="3" id="KW-1185">Reference proteome</keyword>
<protein>
    <submittedName>
        <fullName evidence="2">Exosortase A system-associated hydrolase 2</fullName>
    </submittedName>
</protein>
<dbReference type="NCBIfam" id="TIGR03101">
    <property type="entry name" value="hydr2_PEP"/>
    <property type="match status" value="1"/>
</dbReference>
<gene>
    <name evidence="2" type="ORF">S2091_4340</name>
</gene>
<dbReference type="Gene3D" id="3.40.50.1820">
    <property type="entry name" value="alpha/beta hydrolase"/>
    <property type="match status" value="1"/>
</dbReference>
<dbReference type="InterPro" id="IPR017532">
    <property type="entry name" value="Hydrolase-2_PEP"/>
</dbReference>
<dbReference type="EMBL" id="PUGF01000032">
    <property type="protein sequence ID" value="PRC90939.1"/>
    <property type="molecule type" value="Genomic_DNA"/>
</dbReference>
<dbReference type="Pfam" id="PF12146">
    <property type="entry name" value="Hydrolase_4"/>
    <property type="match status" value="1"/>
</dbReference>
<dbReference type="InterPro" id="IPR022742">
    <property type="entry name" value="Hydrolase_4"/>
</dbReference>
<feature type="domain" description="Serine aminopeptidase S33" evidence="1">
    <location>
        <begin position="38"/>
        <end position="159"/>
    </location>
</feature>
<organism evidence="2 3">
    <name type="scientific">Solimicrobium silvestre</name>
    <dbReference type="NCBI Taxonomy" id="2099400"/>
    <lineage>
        <taxon>Bacteria</taxon>
        <taxon>Pseudomonadati</taxon>
        <taxon>Pseudomonadota</taxon>
        <taxon>Betaproteobacteria</taxon>
        <taxon>Burkholderiales</taxon>
        <taxon>Oxalobacteraceae</taxon>
        <taxon>Solimicrobium</taxon>
    </lineage>
</organism>
<dbReference type="OrthoDB" id="8525674at2"/>
<dbReference type="Proteomes" id="UP000237839">
    <property type="component" value="Unassembled WGS sequence"/>
</dbReference>
<keyword evidence="2" id="KW-0378">Hydrolase</keyword>
<dbReference type="GO" id="GO:0016787">
    <property type="term" value="F:hydrolase activity"/>
    <property type="evidence" value="ECO:0007669"/>
    <property type="project" value="UniProtKB-KW"/>
</dbReference>
<proteinExistence type="predicted"/>
<dbReference type="InterPro" id="IPR029058">
    <property type="entry name" value="AB_hydrolase_fold"/>
</dbReference>
<reference evidence="2 3" key="1">
    <citation type="submission" date="2018-02" db="EMBL/GenBank/DDBJ databases">
        <title>Solimicrobium silvestre gen. nov., sp. nov., isolated from alpine forest soil.</title>
        <authorList>
            <person name="Margesin R."/>
            <person name="Albuquerque L."/>
            <person name="Zhang D.-C."/>
            <person name="Froufe H.J.C."/>
            <person name="Severino R."/>
            <person name="Roxo I."/>
            <person name="Egas C."/>
            <person name="Da Costa M.S."/>
        </authorList>
    </citation>
    <scope>NUCLEOTIDE SEQUENCE [LARGE SCALE GENOMIC DNA]</scope>
    <source>
        <strain evidence="2 3">S20-91</strain>
    </source>
</reference>
<dbReference type="RefSeq" id="WP_105534070.1">
    <property type="nucleotide sequence ID" value="NZ_PUGF01000032.1"/>
</dbReference>
<evidence type="ECO:0000313" key="2">
    <source>
        <dbReference type="EMBL" id="PRC90939.1"/>
    </source>
</evidence>
<sequence length="282" mass="31339">MSASPPPIQAFFLPTPIGQRFCLYHAPTLNKIDADLGSIVHVHAFAEEMNKCRRMAAMQARALAGLGYGVLQIDLYGCGDSSGDFADARWDIWKSDIVAGLNWLQQKHSKSLNLWGDRLGALLAMDVVRERREQINKLMLWQPVFSGEQFMTQFFRLLLANEMVSGKEQSVSGTKQIRAMLEAGETIEIAGYEIAADLAKQIDSLNAQDWLLPAGQLHWLEISNNAQNELAPARQLIADTWRQLGNSLQVHRLSGSAFWLAQETIIAPEWLNASCAIFAGAE</sequence>
<dbReference type="AlphaFoldDB" id="A0A2S9GT91"/>
<comment type="caution">
    <text evidence="2">The sequence shown here is derived from an EMBL/GenBank/DDBJ whole genome shotgun (WGS) entry which is preliminary data.</text>
</comment>
<dbReference type="SUPFAM" id="SSF53474">
    <property type="entry name" value="alpha/beta-Hydrolases"/>
    <property type="match status" value="1"/>
</dbReference>
<name>A0A2S9GT91_9BURK</name>